<feature type="region of interest" description="Disordered" evidence="3">
    <location>
        <begin position="51"/>
        <end position="195"/>
    </location>
</feature>
<feature type="compositionally biased region" description="Polar residues" evidence="3">
    <location>
        <begin position="82"/>
        <end position="91"/>
    </location>
</feature>
<dbReference type="PRINTS" id="PR00421">
    <property type="entry name" value="THIOREDOXIN"/>
</dbReference>
<feature type="compositionally biased region" description="Acidic residues" evidence="3">
    <location>
        <begin position="10"/>
        <end position="26"/>
    </location>
</feature>
<evidence type="ECO:0000256" key="1">
    <source>
        <dbReference type="ARBA" id="ARBA00023157"/>
    </source>
</evidence>
<evidence type="ECO:0000259" key="4">
    <source>
        <dbReference type="PROSITE" id="PS51352"/>
    </source>
</evidence>
<feature type="compositionally biased region" description="Polar residues" evidence="3">
    <location>
        <begin position="150"/>
        <end position="172"/>
    </location>
</feature>
<dbReference type="SUPFAM" id="SSF52833">
    <property type="entry name" value="Thioredoxin-like"/>
    <property type="match status" value="1"/>
</dbReference>
<accession>A0ABM0RKC8</accession>
<dbReference type="Gene3D" id="3.40.30.10">
    <property type="entry name" value="Glutaredoxin"/>
    <property type="match status" value="1"/>
</dbReference>
<organism evidence="5 6">
    <name type="scientific">Galeopterus variegatus</name>
    <name type="common">Malayan flying lemur</name>
    <name type="synonym">Cynocephalus variegatus</name>
    <dbReference type="NCBI Taxonomy" id="482537"/>
    <lineage>
        <taxon>Eukaryota</taxon>
        <taxon>Metazoa</taxon>
        <taxon>Chordata</taxon>
        <taxon>Craniata</taxon>
        <taxon>Vertebrata</taxon>
        <taxon>Euteleostomi</taxon>
        <taxon>Mammalia</taxon>
        <taxon>Eutheria</taxon>
        <taxon>Euarchontoglires</taxon>
        <taxon>Dermoptera</taxon>
        <taxon>Cynocephalidae</taxon>
        <taxon>Galeopterus</taxon>
    </lineage>
</organism>
<evidence type="ECO:0000313" key="5">
    <source>
        <dbReference type="Proteomes" id="UP000694923"/>
    </source>
</evidence>
<sequence length="320" mass="35618">MESVKAGASEEPEMNADNPEDTDEGDIKESPLQILSSNVAILVPEVLDTAQNKEKDFVPMVSNKLHMPTEESEVPQQGGDISKSSANTIQPKQGDRPKTPEETIQPEEDNILRPEEETIQPKQGDRPKTPEETIQPEEDNILRPEEETIQPKQGDSPKSSAETIQPKQSDISKSLEESIQPKQGDIPKSPEETVQLKGGDIPKAEEAAVQSLEVDMVKVILRKEDFEAALKEAGERLVAVDFMATWCGPCRTIRPLFHSLSLKHDDVVFLEVDADDCEEVVRDCEVMCVPTFQFYKKEKKVGEFCGAIKEKLEAIIAELK</sequence>
<dbReference type="GeneID" id="103598786"/>
<dbReference type="RefSeq" id="XP_008581069.1">
    <property type="nucleotide sequence ID" value="XM_008582847.1"/>
</dbReference>
<evidence type="ECO:0000313" key="6">
    <source>
        <dbReference type="RefSeq" id="XP_008581069.1"/>
    </source>
</evidence>
<evidence type="ECO:0000256" key="3">
    <source>
        <dbReference type="SAM" id="MobiDB-lite"/>
    </source>
</evidence>
<feature type="domain" description="Thioredoxin" evidence="4">
    <location>
        <begin position="195"/>
        <end position="320"/>
    </location>
</feature>
<reference evidence="6" key="1">
    <citation type="submission" date="2025-08" db="UniProtKB">
        <authorList>
            <consortium name="RefSeq"/>
        </authorList>
    </citation>
    <scope>IDENTIFICATION</scope>
</reference>
<keyword evidence="5" id="KW-1185">Reference proteome</keyword>
<name>A0ABM0RKC8_GALVR</name>
<dbReference type="CDD" id="cd02947">
    <property type="entry name" value="TRX_family"/>
    <property type="match status" value="1"/>
</dbReference>
<dbReference type="PANTHER" id="PTHR46115">
    <property type="entry name" value="THIOREDOXIN-LIKE PROTEIN 1"/>
    <property type="match status" value="1"/>
</dbReference>
<protein>
    <submittedName>
        <fullName evidence="6">Thioredoxin domain-containing protein 2</fullName>
    </submittedName>
</protein>
<keyword evidence="1" id="KW-1015">Disulfide bond</keyword>
<feature type="region of interest" description="Disordered" evidence="3">
    <location>
        <begin position="1"/>
        <end position="32"/>
    </location>
</feature>
<dbReference type="InterPro" id="IPR013766">
    <property type="entry name" value="Thioredoxin_domain"/>
</dbReference>
<dbReference type="Pfam" id="PF00085">
    <property type="entry name" value="Thioredoxin"/>
    <property type="match status" value="1"/>
</dbReference>
<dbReference type="Proteomes" id="UP000694923">
    <property type="component" value="Unplaced"/>
</dbReference>
<gene>
    <name evidence="6" type="primary">TXNDC2</name>
</gene>
<keyword evidence="2" id="KW-0676">Redox-active center</keyword>
<evidence type="ECO:0000256" key="2">
    <source>
        <dbReference type="ARBA" id="ARBA00023284"/>
    </source>
</evidence>
<proteinExistence type="predicted"/>
<dbReference type="PROSITE" id="PS51352">
    <property type="entry name" value="THIOREDOXIN_2"/>
    <property type="match status" value="1"/>
</dbReference>
<dbReference type="InterPro" id="IPR036249">
    <property type="entry name" value="Thioredoxin-like_sf"/>
</dbReference>